<dbReference type="AlphaFoldDB" id="A0A3M7SAG1"/>
<protein>
    <submittedName>
        <fullName evidence="1">Uncharacterized protein</fullName>
    </submittedName>
</protein>
<proteinExistence type="predicted"/>
<reference evidence="1 2" key="1">
    <citation type="journal article" date="2018" name="Sci. Rep.">
        <title>Genomic signatures of local adaptation to the degree of environmental predictability in rotifers.</title>
        <authorList>
            <person name="Franch-Gras L."/>
            <person name="Hahn C."/>
            <person name="Garcia-Roger E.M."/>
            <person name="Carmona M.J."/>
            <person name="Serra M."/>
            <person name="Gomez A."/>
        </authorList>
    </citation>
    <scope>NUCLEOTIDE SEQUENCE [LARGE SCALE GENOMIC DNA]</scope>
    <source>
        <strain evidence="1">HYR1</strain>
    </source>
</reference>
<gene>
    <name evidence="1" type="ORF">BpHYR1_038826</name>
</gene>
<evidence type="ECO:0000313" key="2">
    <source>
        <dbReference type="Proteomes" id="UP000276133"/>
    </source>
</evidence>
<sequence>MNDAEPIYFLIYKHYLNKLYKKFIKFFSQQKIVLTSYLKYHRNPINYEIEYPYSKRYSNKKINQKIELQFYFDARSVPDFHQTTQVLKYVPDLFYYDIPIHCIWQQKIVV</sequence>
<name>A0A3M7SAG1_BRAPC</name>
<dbReference type="Proteomes" id="UP000276133">
    <property type="component" value="Unassembled WGS sequence"/>
</dbReference>
<keyword evidence="2" id="KW-1185">Reference proteome</keyword>
<evidence type="ECO:0000313" key="1">
    <source>
        <dbReference type="EMBL" id="RNA32709.1"/>
    </source>
</evidence>
<organism evidence="1 2">
    <name type="scientific">Brachionus plicatilis</name>
    <name type="common">Marine rotifer</name>
    <name type="synonym">Brachionus muelleri</name>
    <dbReference type="NCBI Taxonomy" id="10195"/>
    <lineage>
        <taxon>Eukaryota</taxon>
        <taxon>Metazoa</taxon>
        <taxon>Spiralia</taxon>
        <taxon>Gnathifera</taxon>
        <taxon>Rotifera</taxon>
        <taxon>Eurotatoria</taxon>
        <taxon>Monogononta</taxon>
        <taxon>Pseudotrocha</taxon>
        <taxon>Ploima</taxon>
        <taxon>Brachionidae</taxon>
        <taxon>Brachionus</taxon>
    </lineage>
</organism>
<accession>A0A3M7SAG1</accession>
<dbReference type="EMBL" id="REGN01001758">
    <property type="protein sequence ID" value="RNA32709.1"/>
    <property type="molecule type" value="Genomic_DNA"/>
</dbReference>
<comment type="caution">
    <text evidence="1">The sequence shown here is derived from an EMBL/GenBank/DDBJ whole genome shotgun (WGS) entry which is preliminary data.</text>
</comment>